<dbReference type="InterPro" id="IPR013766">
    <property type="entry name" value="Thioredoxin_domain"/>
</dbReference>
<dbReference type="EMBL" id="HBUF01253428">
    <property type="protein sequence ID" value="CAG6680852.1"/>
    <property type="molecule type" value="Transcribed_RNA"/>
</dbReference>
<evidence type="ECO:0000259" key="3">
    <source>
        <dbReference type="PROSITE" id="PS51352"/>
    </source>
</evidence>
<keyword evidence="1" id="KW-0472">Membrane</keyword>
<dbReference type="EMBL" id="HBUF01553507">
    <property type="protein sequence ID" value="CAG6759690.1"/>
    <property type="molecule type" value="Transcribed_RNA"/>
</dbReference>
<dbReference type="GO" id="GO:0005929">
    <property type="term" value="C:cilium"/>
    <property type="evidence" value="ECO:0007669"/>
    <property type="project" value="TreeGrafter"/>
</dbReference>
<dbReference type="PANTHER" id="PTHR14684:SF2">
    <property type="entry name" value="THIOREDOXIN DOMAIN-CONTAINING PROTEIN 15"/>
    <property type="match status" value="1"/>
</dbReference>
<protein>
    <submittedName>
        <fullName evidence="4">Thioredoxin domain-containing protein 15</fullName>
    </submittedName>
</protein>
<dbReference type="EMBL" id="HBUF01253430">
    <property type="protein sequence ID" value="CAG6680856.1"/>
    <property type="molecule type" value="Transcribed_RNA"/>
</dbReference>
<evidence type="ECO:0000313" key="4">
    <source>
        <dbReference type="EMBL" id="CAG6680856.1"/>
    </source>
</evidence>
<dbReference type="EMBL" id="HBUF01352501">
    <property type="protein sequence ID" value="CAG6714988.1"/>
    <property type="molecule type" value="Transcribed_RNA"/>
</dbReference>
<organism evidence="4">
    <name type="scientific">Cacopsylla melanoneura</name>
    <dbReference type="NCBI Taxonomy" id="428564"/>
    <lineage>
        <taxon>Eukaryota</taxon>
        <taxon>Metazoa</taxon>
        <taxon>Ecdysozoa</taxon>
        <taxon>Arthropoda</taxon>
        <taxon>Hexapoda</taxon>
        <taxon>Insecta</taxon>
        <taxon>Pterygota</taxon>
        <taxon>Neoptera</taxon>
        <taxon>Paraneoptera</taxon>
        <taxon>Hemiptera</taxon>
        <taxon>Sternorrhyncha</taxon>
        <taxon>Psylloidea</taxon>
        <taxon>Psyllidae</taxon>
        <taxon>Psyllinae</taxon>
        <taxon>Cacopsylla</taxon>
    </lineage>
</organism>
<dbReference type="EMBL" id="HBUF01253429">
    <property type="protein sequence ID" value="CAG6680854.1"/>
    <property type="molecule type" value="Transcribed_RNA"/>
</dbReference>
<dbReference type="PROSITE" id="PS51257">
    <property type="entry name" value="PROKAR_LIPOPROTEIN"/>
    <property type="match status" value="1"/>
</dbReference>
<dbReference type="EMBL" id="HBUF01553510">
    <property type="protein sequence ID" value="CAG6759696.1"/>
    <property type="molecule type" value="Transcribed_RNA"/>
</dbReference>
<feature type="signal peptide" evidence="2">
    <location>
        <begin position="1"/>
        <end position="17"/>
    </location>
</feature>
<keyword evidence="2" id="KW-0732">Signal</keyword>
<name>A0A8D8T2Q6_9HEMI</name>
<dbReference type="Pfam" id="PF00085">
    <property type="entry name" value="Thioredoxin"/>
    <property type="match status" value="1"/>
</dbReference>
<dbReference type="EMBL" id="HBUF01553511">
    <property type="protein sequence ID" value="CAG6759698.1"/>
    <property type="molecule type" value="Transcribed_RNA"/>
</dbReference>
<feature type="chain" id="PRO_5033956338" evidence="2">
    <location>
        <begin position="18"/>
        <end position="354"/>
    </location>
</feature>
<keyword evidence="1" id="KW-1133">Transmembrane helix</keyword>
<dbReference type="EMBL" id="HBUF01352503">
    <property type="protein sequence ID" value="CAG6714990.1"/>
    <property type="molecule type" value="Transcribed_RNA"/>
</dbReference>
<dbReference type="InterPro" id="IPR042418">
    <property type="entry name" value="TXNDC15"/>
</dbReference>
<dbReference type="PROSITE" id="PS51352">
    <property type="entry name" value="THIOREDOXIN_2"/>
    <property type="match status" value="1"/>
</dbReference>
<dbReference type="PANTHER" id="PTHR14684">
    <property type="entry name" value="THIOREDOXIN DOMAIN-CONTAINING PROTEIN 15"/>
    <property type="match status" value="1"/>
</dbReference>
<keyword evidence="1" id="KW-0812">Transmembrane</keyword>
<dbReference type="EMBL" id="HBUF01253431">
    <property type="protein sequence ID" value="CAG6680859.1"/>
    <property type="molecule type" value="Transcribed_RNA"/>
</dbReference>
<evidence type="ECO:0000256" key="2">
    <source>
        <dbReference type="SAM" id="SignalP"/>
    </source>
</evidence>
<accession>A0A8D8T2Q6</accession>
<feature type="domain" description="Thioredoxin" evidence="3">
    <location>
        <begin position="144"/>
        <end position="278"/>
    </location>
</feature>
<dbReference type="EMBL" id="HBUF01553512">
    <property type="protein sequence ID" value="CAG6759700.1"/>
    <property type="molecule type" value="Transcribed_RNA"/>
</dbReference>
<proteinExistence type="predicted"/>
<dbReference type="AlphaFoldDB" id="A0A8D8T2Q6"/>
<dbReference type="GO" id="GO:0060271">
    <property type="term" value="P:cilium assembly"/>
    <property type="evidence" value="ECO:0007669"/>
    <property type="project" value="TreeGrafter"/>
</dbReference>
<reference evidence="4" key="1">
    <citation type="submission" date="2021-05" db="EMBL/GenBank/DDBJ databases">
        <authorList>
            <person name="Alioto T."/>
            <person name="Alioto T."/>
            <person name="Gomez Garrido J."/>
        </authorList>
    </citation>
    <scope>NUCLEOTIDE SEQUENCE</scope>
</reference>
<dbReference type="SUPFAM" id="SSF52833">
    <property type="entry name" value="Thioredoxin-like"/>
    <property type="match status" value="1"/>
</dbReference>
<evidence type="ECO:0000256" key="1">
    <source>
        <dbReference type="SAM" id="Phobius"/>
    </source>
</evidence>
<dbReference type="InterPro" id="IPR036249">
    <property type="entry name" value="Thioredoxin-like_sf"/>
</dbReference>
<feature type="transmembrane region" description="Helical" evidence="1">
    <location>
        <begin position="307"/>
        <end position="324"/>
    </location>
</feature>
<dbReference type="EMBL" id="HBUF01553508">
    <property type="protein sequence ID" value="CAG6759692.1"/>
    <property type="molecule type" value="Transcribed_RNA"/>
</dbReference>
<sequence length="354" mass="39433">MFAKLLLVLVLIASCKAISEVETIVGHNEESIEDEVPRFIPVEESYTSSAYVDSDESVSNDSADPMPPDVKTVSKFIQEFHKKIEGDSGGGKMLASTADDQVSMGFFSGIEDNEGIPISPLLPYYPLRHLEQVSNVTGANSTNATTTTPLVNCDVQFKYNGSALVEIVNTTRFIQILKSNSNITMRSEPAGCLVALFYARSCPFSAMAAPHYNALPRAFPTMKMVAVNAMKHQIFNTQFGIVGVPTVLLFHNGRPAAKFNSTEYTLEQFARFISKFTNWKPEKKMFVTSADFGGPVPSVPLKEADKWLFIAWLVVIICSLYGFTKTRYWHWFVESVKNTWREAEAAEVNHEHND</sequence>
<dbReference type="EMBL" id="HBUF01352502">
    <property type="protein sequence ID" value="CAG6714989.1"/>
    <property type="molecule type" value="Transcribed_RNA"/>
</dbReference>
<dbReference type="Gene3D" id="3.40.30.10">
    <property type="entry name" value="Glutaredoxin"/>
    <property type="match status" value="1"/>
</dbReference>
<dbReference type="EMBL" id="HBUF01553509">
    <property type="protein sequence ID" value="CAG6759694.1"/>
    <property type="molecule type" value="Transcribed_RNA"/>
</dbReference>